<sequence>MVFISHMKDKTKQEAARFGFHHVHESQNEARSREIWFSSRTCGTKLSEKLREMVFITYMKAKTKQEAARFGFHQVHEGQN</sequence>
<accession>A0A4R5VM04</accession>
<comment type="caution">
    <text evidence="2">The sequence shown here is derived from an EMBL/GenBank/DDBJ whole genome shotgun (WGS) entry which is preliminary data.</text>
</comment>
<dbReference type="Proteomes" id="UP001178888">
    <property type="component" value="Unassembled WGS sequence"/>
</dbReference>
<evidence type="ECO:0000313" key="3">
    <source>
        <dbReference type="Proteomes" id="UP000295132"/>
    </source>
</evidence>
<protein>
    <submittedName>
        <fullName evidence="2">Uncharacterized protein</fullName>
    </submittedName>
</protein>
<reference evidence="1" key="2">
    <citation type="submission" date="2023-08" db="EMBL/GenBank/DDBJ databases">
        <title>Nitrogen cycling bacteria in agricultural field soils.</title>
        <authorList>
            <person name="Jang J."/>
        </authorList>
    </citation>
    <scope>NUCLEOTIDE SEQUENCE</scope>
    <source>
        <strain evidence="1">PS3-36</strain>
    </source>
</reference>
<organism evidence="2 3">
    <name type="scientific">Bacillus salipaludis</name>
    <dbReference type="NCBI Taxonomy" id="2547811"/>
    <lineage>
        <taxon>Bacteria</taxon>
        <taxon>Bacillati</taxon>
        <taxon>Bacillota</taxon>
        <taxon>Bacilli</taxon>
        <taxon>Bacillales</taxon>
        <taxon>Bacillaceae</taxon>
        <taxon>Bacillus</taxon>
    </lineage>
</organism>
<dbReference type="EMBL" id="SMYO01000010">
    <property type="protein sequence ID" value="TDK59019.1"/>
    <property type="molecule type" value="Genomic_DNA"/>
</dbReference>
<reference evidence="2 3" key="1">
    <citation type="submission" date="2019-03" db="EMBL/GenBank/DDBJ databases">
        <title>Bacillus niacini sp. nov. a Nicotinate-Metabolizing Mesophile Isolated from Soil.</title>
        <authorList>
            <person name="Zhang G."/>
        </authorList>
    </citation>
    <scope>NUCLEOTIDE SEQUENCE [LARGE SCALE GENOMIC DNA]</scope>
    <source>
        <strain evidence="2 3">WN066</strain>
    </source>
</reference>
<dbReference type="Proteomes" id="UP000295132">
    <property type="component" value="Unassembled WGS sequence"/>
</dbReference>
<evidence type="ECO:0000313" key="4">
    <source>
        <dbReference type="Proteomes" id="UP001178888"/>
    </source>
</evidence>
<gene>
    <name evidence="2" type="ORF">E2K98_20110</name>
    <name evidence="1" type="ORF">RCG21_07400</name>
</gene>
<keyword evidence="4" id="KW-1185">Reference proteome</keyword>
<dbReference type="RefSeq" id="WP_133337289.1">
    <property type="nucleotide sequence ID" value="NZ_JAVGVR010000001.1"/>
</dbReference>
<dbReference type="EMBL" id="JAVGVR010000001">
    <property type="protein sequence ID" value="MDQ6596222.1"/>
    <property type="molecule type" value="Genomic_DNA"/>
</dbReference>
<evidence type="ECO:0000313" key="2">
    <source>
        <dbReference type="EMBL" id="TDK59019.1"/>
    </source>
</evidence>
<dbReference type="AlphaFoldDB" id="A0A4R5VM04"/>
<proteinExistence type="predicted"/>
<name>A0A4R5VM04_9BACI</name>
<evidence type="ECO:0000313" key="1">
    <source>
        <dbReference type="EMBL" id="MDQ6596222.1"/>
    </source>
</evidence>